<feature type="region of interest" description="Disordered" evidence="1">
    <location>
        <begin position="186"/>
        <end position="320"/>
    </location>
</feature>
<feature type="region of interest" description="Disordered" evidence="1">
    <location>
        <begin position="1"/>
        <end position="103"/>
    </location>
</feature>
<dbReference type="PANTHER" id="PTHR28096">
    <property type="entry name" value="PROTEIN FAF1"/>
    <property type="match status" value="1"/>
</dbReference>
<dbReference type="STRING" id="105696.A0A1Y2LMX5"/>
<dbReference type="Pfam" id="PF15375">
    <property type="entry name" value="FSAF1"/>
    <property type="match status" value="1"/>
</dbReference>
<evidence type="ECO:0000313" key="2">
    <source>
        <dbReference type="EMBL" id="OSS45323.1"/>
    </source>
</evidence>
<evidence type="ECO:0000313" key="3">
    <source>
        <dbReference type="Proteomes" id="UP000193240"/>
    </source>
</evidence>
<gene>
    <name evidence="2" type="ORF">B5807_10451</name>
</gene>
<dbReference type="InterPro" id="IPR053030">
    <property type="entry name" value="Ribosomal_biogenesis_FAF1-like"/>
</dbReference>
<evidence type="ECO:0008006" key="4">
    <source>
        <dbReference type="Google" id="ProtNLM"/>
    </source>
</evidence>
<organism evidence="2 3">
    <name type="scientific">Epicoccum nigrum</name>
    <name type="common">Soil fungus</name>
    <name type="synonym">Epicoccum purpurascens</name>
    <dbReference type="NCBI Taxonomy" id="105696"/>
    <lineage>
        <taxon>Eukaryota</taxon>
        <taxon>Fungi</taxon>
        <taxon>Dikarya</taxon>
        <taxon>Ascomycota</taxon>
        <taxon>Pezizomycotina</taxon>
        <taxon>Dothideomycetes</taxon>
        <taxon>Pleosporomycetidae</taxon>
        <taxon>Pleosporales</taxon>
        <taxon>Pleosporineae</taxon>
        <taxon>Didymellaceae</taxon>
        <taxon>Epicoccum</taxon>
    </lineage>
</organism>
<accession>A0A1Y2LMX5</accession>
<dbReference type="GO" id="GO:0000462">
    <property type="term" value="P:maturation of SSU-rRNA from tricistronic rRNA transcript (SSU-rRNA, 5.8S rRNA, LSU-rRNA)"/>
    <property type="evidence" value="ECO:0007669"/>
    <property type="project" value="TreeGrafter"/>
</dbReference>
<protein>
    <recommendedName>
        <fullName evidence="4">Protein FAF1</fullName>
    </recommendedName>
</protein>
<feature type="compositionally biased region" description="Acidic residues" evidence="1">
    <location>
        <begin position="75"/>
        <end position="102"/>
    </location>
</feature>
<dbReference type="FunCoup" id="A0A1Y2LMX5">
    <property type="interactions" value="178"/>
</dbReference>
<dbReference type="InParanoid" id="A0A1Y2LMX5"/>
<feature type="compositionally biased region" description="Basic residues" evidence="1">
    <location>
        <begin position="1"/>
        <end position="11"/>
    </location>
</feature>
<keyword evidence="3" id="KW-1185">Reference proteome</keyword>
<dbReference type="OMA" id="FEAQFKP"/>
<feature type="compositionally biased region" description="Gly residues" evidence="1">
    <location>
        <begin position="300"/>
        <end position="309"/>
    </location>
</feature>
<dbReference type="EMBL" id="KZ107854">
    <property type="protein sequence ID" value="OSS45323.1"/>
    <property type="molecule type" value="Genomic_DNA"/>
</dbReference>
<dbReference type="InterPro" id="IPR027973">
    <property type="entry name" value="FSAF1-like"/>
</dbReference>
<evidence type="ECO:0000256" key="1">
    <source>
        <dbReference type="SAM" id="MobiDB-lite"/>
    </source>
</evidence>
<feature type="compositionally biased region" description="Basic residues" evidence="1">
    <location>
        <begin position="310"/>
        <end position="320"/>
    </location>
</feature>
<sequence length="320" mass="35468">MAPQLGKRKRVTREQLERPSRSPSPEESSNDEDVQELFRRAFEKKFKPLDVEPVTSEAKAKAKEKEKEKEKETPVEEEEEEEVEEHISEAEDDWSGLSDDDDMPKVEVIEYKDTTYDDSDEATSKALKRAFMTSKPPTSTSMSTKSTSSLSATKKEPTDADDTGEVANLKNDLALQKLLRDSHILSASSSGASTPNLTTSGAARHKSTDLHLQSLGARGSVFTQKKMPMAQRKHMATVARTTEAKRRHEAREGGIILEKEKREPRRDERKRERSVGGPSIGKFKGGTLSLSKKDVKSITGGPGSQGGKGKWGKSKGKPRR</sequence>
<feature type="compositionally biased region" description="Basic and acidic residues" evidence="1">
    <location>
        <begin position="242"/>
        <end position="274"/>
    </location>
</feature>
<feature type="region of interest" description="Disordered" evidence="1">
    <location>
        <begin position="127"/>
        <end position="167"/>
    </location>
</feature>
<dbReference type="GO" id="GO:0005730">
    <property type="term" value="C:nucleolus"/>
    <property type="evidence" value="ECO:0007669"/>
    <property type="project" value="TreeGrafter"/>
</dbReference>
<name>A0A1Y2LMX5_EPING</name>
<dbReference type="Proteomes" id="UP000193240">
    <property type="component" value="Unassembled WGS sequence"/>
</dbReference>
<feature type="compositionally biased region" description="Low complexity" evidence="1">
    <location>
        <begin position="132"/>
        <end position="152"/>
    </location>
</feature>
<dbReference type="PANTHER" id="PTHR28096:SF1">
    <property type="entry name" value="PROTEIN FAF1"/>
    <property type="match status" value="1"/>
</dbReference>
<feature type="compositionally biased region" description="Basic and acidic residues" evidence="1">
    <location>
        <begin position="36"/>
        <end position="50"/>
    </location>
</feature>
<feature type="compositionally biased region" description="Basic and acidic residues" evidence="1">
    <location>
        <begin position="58"/>
        <end position="74"/>
    </location>
</feature>
<reference evidence="2 3" key="1">
    <citation type="journal article" date="2017" name="Genome Announc.">
        <title>Genome sequence of the saprophytic ascomycete Epicoccum nigrum ICMP 19927 strain isolated from New Zealand.</title>
        <authorList>
            <person name="Fokin M."/>
            <person name="Fleetwood D."/>
            <person name="Weir B.S."/>
            <person name="Villas-Boas S.G."/>
        </authorList>
    </citation>
    <scope>NUCLEOTIDE SEQUENCE [LARGE SCALE GENOMIC DNA]</scope>
    <source>
        <strain evidence="2 3">ICMP 19927</strain>
    </source>
</reference>
<dbReference type="AlphaFoldDB" id="A0A1Y2LMX5"/>
<proteinExistence type="predicted"/>